<dbReference type="Pfam" id="PF05193">
    <property type="entry name" value="Peptidase_M16_C"/>
    <property type="match status" value="1"/>
</dbReference>
<evidence type="ECO:0000259" key="1">
    <source>
        <dbReference type="Pfam" id="PF00675"/>
    </source>
</evidence>
<name>K1SPD9_9ZZZZ</name>
<gene>
    <name evidence="3" type="ORF">OBE_07934</name>
</gene>
<feature type="domain" description="Peptidase M16 N-terminal" evidence="1">
    <location>
        <begin position="19"/>
        <end position="131"/>
    </location>
</feature>
<comment type="caution">
    <text evidence="3">The sequence shown here is derived from an EMBL/GenBank/DDBJ whole genome shotgun (WGS) entry which is preliminary data.</text>
</comment>
<dbReference type="GO" id="GO:0046872">
    <property type="term" value="F:metal ion binding"/>
    <property type="evidence" value="ECO:0007669"/>
    <property type="project" value="InterPro"/>
</dbReference>
<dbReference type="NCBIfam" id="NF047421">
    <property type="entry name" value="YfmH_fam"/>
    <property type="match status" value="1"/>
</dbReference>
<dbReference type="Gene3D" id="3.30.830.10">
    <property type="entry name" value="Metalloenzyme, LuxS/M16 peptidase-like"/>
    <property type="match status" value="1"/>
</dbReference>
<accession>K1SPD9</accession>
<feature type="non-terminal residue" evidence="3">
    <location>
        <position position="179"/>
    </location>
</feature>
<organism evidence="3">
    <name type="scientific">human gut metagenome</name>
    <dbReference type="NCBI Taxonomy" id="408170"/>
    <lineage>
        <taxon>unclassified sequences</taxon>
        <taxon>metagenomes</taxon>
        <taxon>organismal metagenomes</taxon>
    </lineage>
</organism>
<dbReference type="Pfam" id="PF00675">
    <property type="entry name" value="Peptidase_M16"/>
    <property type="match status" value="1"/>
</dbReference>
<dbReference type="AlphaFoldDB" id="K1SPD9"/>
<protein>
    <submittedName>
        <fullName evidence="3">Peptidase, M16 family</fullName>
    </submittedName>
</protein>
<dbReference type="PANTHER" id="PTHR11851">
    <property type="entry name" value="METALLOPROTEASE"/>
    <property type="match status" value="1"/>
</dbReference>
<evidence type="ECO:0000259" key="2">
    <source>
        <dbReference type="Pfam" id="PF05193"/>
    </source>
</evidence>
<sequence>GSINTKFSVNGGDIITVPDGIAHYLEHKLFESEEGDAFVRYAKTGANANAYTSFEKTCYLFSCTDKFDESLEILLDFVQDPYFTAQTVAKEQGIIGQEIKMYDDSPDWRVMFNMLEGMYHNHPVKIDIAGTVETIAEITAEKLYEVYNVFYNLNNMILCVAGNVTVDGVLKVADKMLKP</sequence>
<dbReference type="InterPro" id="IPR011249">
    <property type="entry name" value="Metalloenz_LuxS/M16"/>
</dbReference>
<dbReference type="SUPFAM" id="SSF63411">
    <property type="entry name" value="LuxS/MPP-like metallohydrolase"/>
    <property type="match status" value="1"/>
</dbReference>
<dbReference type="InterPro" id="IPR007863">
    <property type="entry name" value="Peptidase_M16_C"/>
</dbReference>
<proteinExistence type="predicted"/>
<evidence type="ECO:0000313" key="3">
    <source>
        <dbReference type="EMBL" id="EKC62522.1"/>
    </source>
</evidence>
<dbReference type="EMBL" id="AJWZ01005455">
    <property type="protein sequence ID" value="EKC62522.1"/>
    <property type="molecule type" value="Genomic_DNA"/>
</dbReference>
<feature type="non-terminal residue" evidence="3">
    <location>
        <position position="1"/>
    </location>
</feature>
<dbReference type="InterPro" id="IPR011765">
    <property type="entry name" value="Pept_M16_N"/>
</dbReference>
<feature type="domain" description="Peptidase M16 C-terminal" evidence="2">
    <location>
        <begin position="138"/>
        <end position="177"/>
    </location>
</feature>
<dbReference type="InterPro" id="IPR050361">
    <property type="entry name" value="MPP/UQCRC_Complex"/>
</dbReference>
<reference evidence="3" key="1">
    <citation type="journal article" date="2013" name="Environ. Microbiol.">
        <title>Microbiota from the distal guts of lean and obese adolescents exhibit partial functional redundancy besides clear differences in community structure.</title>
        <authorList>
            <person name="Ferrer M."/>
            <person name="Ruiz A."/>
            <person name="Lanza F."/>
            <person name="Haange S.B."/>
            <person name="Oberbach A."/>
            <person name="Till H."/>
            <person name="Bargiela R."/>
            <person name="Campoy C."/>
            <person name="Segura M.T."/>
            <person name="Richter M."/>
            <person name="von Bergen M."/>
            <person name="Seifert J."/>
            <person name="Suarez A."/>
        </authorList>
    </citation>
    <scope>NUCLEOTIDE SEQUENCE</scope>
</reference>
<dbReference type="PANTHER" id="PTHR11851:SF134">
    <property type="entry name" value="ZINC-DEPENDENT PROTEASE"/>
    <property type="match status" value="1"/>
</dbReference>